<evidence type="ECO:0000313" key="4">
    <source>
        <dbReference type="Proteomes" id="UP000693970"/>
    </source>
</evidence>
<accession>A0A9K3PSL8</accession>
<proteinExistence type="predicted"/>
<dbReference type="PANTHER" id="PTHR37984:SF5">
    <property type="entry name" value="PROTEIN NYNRIN-LIKE"/>
    <property type="match status" value="1"/>
</dbReference>
<organism evidence="3 4">
    <name type="scientific">Nitzschia inconspicua</name>
    <dbReference type="NCBI Taxonomy" id="303405"/>
    <lineage>
        <taxon>Eukaryota</taxon>
        <taxon>Sar</taxon>
        <taxon>Stramenopiles</taxon>
        <taxon>Ochrophyta</taxon>
        <taxon>Bacillariophyta</taxon>
        <taxon>Bacillariophyceae</taxon>
        <taxon>Bacillariophycidae</taxon>
        <taxon>Bacillariales</taxon>
        <taxon>Bacillariaceae</taxon>
        <taxon>Nitzschia</taxon>
    </lineage>
</organism>
<evidence type="ECO:0000259" key="2">
    <source>
        <dbReference type="PROSITE" id="PS50994"/>
    </source>
</evidence>
<dbReference type="GO" id="GO:0015074">
    <property type="term" value="P:DNA integration"/>
    <property type="evidence" value="ECO:0007669"/>
    <property type="project" value="InterPro"/>
</dbReference>
<evidence type="ECO:0000313" key="3">
    <source>
        <dbReference type="EMBL" id="KAG7358152.1"/>
    </source>
</evidence>
<sequence>MFPSATTNNELATQTTHPPHPSLPLPPTNWQLRQCTNRVPACNCPKSANQIPSVSTQTNTMSVPTFIYPHDPLTPIIGRSTAPAIILLTKEILANAKSVPSKFGDHGHLAHFFPVEVDFPVEVKIDHFPAEVDFPVEVRNNFPAEVDTLYTMVTDDLDLRDCFVHLPDQREVPFLMDYCTIANEQLRDAALIDDSKLQTRRSIFQPNVGRGHGEVASREASLLPWQDVAVDLIGPWTISIGDEEHKFSALTIIDMVTNLVEVVRIDNKSSAHVALHFENSWLAKYPRPLNVIHDQGGEFIGEAFQRRLRVHDIRSKPTTAKNPQANSVCERMHQAIGNTLRVLTTLEPPTGADSARQLVDTAIADAVYAARCTYNSVLKTTPGGLAFGRDMILNIPLITNLQQLQKRQQQLILANTKQFSYDYAIGDEVLKLTYNPDKLQPRATGPYKIT</sequence>
<feature type="compositionally biased region" description="Polar residues" evidence="1">
    <location>
        <begin position="1"/>
        <end position="14"/>
    </location>
</feature>
<dbReference type="InterPro" id="IPR001584">
    <property type="entry name" value="Integrase_cat-core"/>
</dbReference>
<feature type="region of interest" description="Disordered" evidence="1">
    <location>
        <begin position="1"/>
        <end position="28"/>
    </location>
</feature>
<dbReference type="AlphaFoldDB" id="A0A9K3PSL8"/>
<gene>
    <name evidence="3" type="ORF">IV203_014739</name>
</gene>
<feature type="compositionally biased region" description="Pro residues" evidence="1">
    <location>
        <begin position="18"/>
        <end position="27"/>
    </location>
</feature>
<dbReference type="Proteomes" id="UP000693970">
    <property type="component" value="Unassembled WGS sequence"/>
</dbReference>
<evidence type="ECO:0000256" key="1">
    <source>
        <dbReference type="SAM" id="MobiDB-lite"/>
    </source>
</evidence>
<feature type="domain" description="Integrase catalytic" evidence="2">
    <location>
        <begin position="220"/>
        <end position="390"/>
    </location>
</feature>
<dbReference type="PANTHER" id="PTHR37984">
    <property type="entry name" value="PROTEIN CBG26694"/>
    <property type="match status" value="1"/>
</dbReference>
<reference evidence="3" key="1">
    <citation type="journal article" date="2021" name="Sci. Rep.">
        <title>Diploid genomic architecture of Nitzschia inconspicua, an elite biomass production diatom.</title>
        <authorList>
            <person name="Oliver A."/>
            <person name="Podell S."/>
            <person name="Pinowska A."/>
            <person name="Traller J.C."/>
            <person name="Smith S.R."/>
            <person name="McClure R."/>
            <person name="Beliaev A."/>
            <person name="Bohutskyi P."/>
            <person name="Hill E.A."/>
            <person name="Rabines A."/>
            <person name="Zheng H."/>
            <person name="Allen L.Z."/>
            <person name="Kuo A."/>
            <person name="Grigoriev I.V."/>
            <person name="Allen A.E."/>
            <person name="Hazlebeck D."/>
            <person name="Allen E.E."/>
        </authorList>
    </citation>
    <scope>NUCLEOTIDE SEQUENCE</scope>
    <source>
        <strain evidence="3">Hildebrandi</strain>
    </source>
</reference>
<dbReference type="PROSITE" id="PS50994">
    <property type="entry name" value="INTEGRASE"/>
    <property type="match status" value="1"/>
</dbReference>
<keyword evidence="4" id="KW-1185">Reference proteome</keyword>
<comment type="caution">
    <text evidence="3">The sequence shown here is derived from an EMBL/GenBank/DDBJ whole genome shotgun (WGS) entry which is preliminary data.</text>
</comment>
<name>A0A9K3PSL8_9STRA</name>
<dbReference type="InterPro" id="IPR050951">
    <property type="entry name" value="Retrovirus_Pol_polyprotein"/>
</dbReference>
<protein>
    <submittedName>
        <fullName evidence="3">Integrase core domain containing protein</fullName>
    </submittedName>
</protein>
<dbReference type="OrthoDB" id="43583at2759"/>
<reference evidence="3" key="2">
    <citation type="submission" date="2021-04" db="EMBL/GenBank/DDBJ databases">
        <authorList>
            <person name="Podell S."/>
        </authorList>
    </citation>
    <scope>NUCLEOTIDE SEQUENCE</scope>
    <source>
        <strain evidence="3">Hildebrandi</strain>
    </source>
</reference>
<dbReference type="EMBL" id="JAGRRH010000014">
    <property type="protein sequence ID" value="KAG7358152.1"/>
    <property type="molecule type" value="Genomic_DNA"/>
</dbReference>